<dbReference type="Proteomes" id="UP001420932">
    <property type="component" value="Unassembled WGS sequence"/>
</dbReference>
<reference evidence="1 2" key="1">
    <citation type="submission" date="2024-01" db="EMBL/GenBank/DDBJ databases">
        <title>Genome assemblies of Stephania.</title>
        <authorList>
            <person name="Yang L."/>
        </authorList>
    </citation>
    <scope>NUCLEOTIDE SEQUENCE [LARGE SCALE GENOMIC DNA]</scope>
    <source>
        <strain evidence="1">YNDBR</strain>
        <tissue evidence="1">Leaf</tissue>
    </source>
</reference>
<sequence length="62" mass="7257">MSTRKFSNRIPLVASQWVLILDLVDHSSVSDSLLRRIREYREVGQRFERQLQILLVIGAKSM</sequence>
<accession>A0AAP0Q723</accession>
<dbReference type="EMBL" id="JBBNAF010000001">
    <property type="protein sequence ID" value="KAK9169253.1"/>
    <property type="molecule type" value="Genomic_DNA"/>
</dbReference>
<evidence type="ECO:0000313" key="1">
    <source>
        <dbReference type="EMBL" id="KAK9169253.1"/>
    </source>
</evidence>
<keyword evidence="2" id="KW-1185">Reference proteome</keyword>
<gene>
    <name evidence="1" type="ORF">Syun_001393</name>
</gene>
<proteinExistence type="predicted"/>
<evidence type="ECO:0000313" key="2">
    <source>
        <dbReference type="Proteomes" id="UP001420932"/>
    </source>
</evidence>
<organism evidence="1 2">
    <name type="scientific">Stephania yunnanensis</name>
    <dbReference type="NCBI Taxonomy" id="152371"/>
    <lineage>
        <taxon>Eukaryota</taxon>
        <taxon>Viridiplantae</taxon>
        <taxon>Streptophyta</taxon>
        <taxon>Embryophyta</taxon>
        <taxon>Tracheophyta</taxon>
        <taxon>Spermatophyta</taxon>
        <taxon>Magnoliopsida</taxon>
        <taxon>Ranunculales</taxon>
        <taxon>Menispermaceae</taxon>
        <taxon>Menispermoideae</taxon>
        <taxon>Cissampelideae</taxon>
        <taxon>Stephania</taxon>
    </lineage>
</organism>
<comment type="caution">
    <text evidence="1">The sequence shown here is derived from an EMBL/GenBank/DDBJ whole genome shotgun (WGS) entry which is preliminary data.</text>
</comment>
<protein>
    <submittedName>
        <fullName evidence="1">Uncharacterized protein</fullName>
    </submittedName>
</protein>
<name>A0AAP0Q723_9MAGN</name>
<dbReference type="AlphaFoldDB" id="A0AAP0Q723"/>